<gene>
    <name evidence="1" type="ORF">I8751_02035</name>
</gene>
<organism evidence="1 2">
    <name type="scientific">Atlanticothrix silvestris CENA357</name>
    <dbReference type="NCBI Taxonomy" id="1725252"/>
    <lineage>
        <taxon>Bacteria</taxon>
        <taxon>Bacillati</taxon>
        <taxon>Cyanobacteriota</taxon>
        <taxon>Cyanophyceae</taxon>
        <taxon>Nostocales</taxon>
        <taxon>Nodulariaceae</taxon>
        <taxon>Atlanticothrix</taxon>
        <taxon>Atlanticothrix silvestris</taxon>
    </lineage>
</organism>
<keyword evidence="2" id="KW-1185">Reference proteome</keyword>
<protein>
    <submittedName>
        <fullName evidence="1">Uncharacterized protein</fullName>
    </submittedName>
</protein>
<reference evidence="1 2" key="1">
    <citation type="journal article" date="2021" name="Int. J. Syst. Evol. Microbiol.">
        <title>Amazonocrinis nigriterrae gen. nov., sp. nov., Atlanticothrix silvestris gen. nov., sp. nov. and Dendronalium phyllosphericum gen. nov., sp. nov., nostocacean cyanobacteria from Brazilian environments.</title>
        <authorList>
            <person name="Alvarenga D.O."/>
            <person name="Andreote A.P.D."/>
            <person name="Branco L.H.Z."/>
            <person name="Delbaje E."/>
            <person name="Cruz R.B."/>
            <person name="Varani A.M."/>
            <person name="Fiore M.F."/>
        </authorList>
    </citation>
    <scope>NUCLEOTIDE SEQUENCE [LARGE SCALE GENOMIC DNA]</scope>
    <source>
        <strain evidence="1 2">CENA357</strain>
    </source>
</reference>
<proteinExistence type="predicted"/>
<sequence>MRLTIVEMRSQLVKVVLILLTMRRAIAYGRLFTTIRYQKTLLNPISVT</sequence>
<dbReference type="Proteomes" id="UP000599391">
    <property type="component" value="Unassembled WGS sequence"/>
</dbReference>
<name>A0A8J7KVJ4_9CYAN</name>
<dbReference type="EMBL" id="JAECZB010000002">
    <property type="protein sequence ID" value="MBH8551180.1"/>
    <property type="molecule type" value="Genomic_DNA"/>
</dbReference>
<dbReference type="AlphaFoldDB" id="A0A8J7KVJ4"/>
<evidence type="ECO:0000313" key="1">
    <source>
        <dbReference type="EMBL" id="MBH8551180.1"/>
    </source>
</evidence>
<comment type="caution">
    <text evidence="1">The sequence shown here is derived from an EMBL/GenBank/DDBJ whole genome shotgun (WGS) entry which is preliminary data.</text>
</comment>
<accession>A0A8J7KVJ4</accession>
<evidence type="ECO:0000313" key="2">
    <source>
        <dbReference type="Proteomes" id="UP000599391"/>
    </source>
</evidence>